<feature type="transmembrane region" description="Helical" evidence="1">
    <location>
        <begin position="104"/>
        <end position="120"/>
    </location>
</feature>
<evidence type="ECO:0000256" key="1">
    <source>
        <dbReference type="SAM" id="Phobius"/>
    </source>
</evidence>
<keyword evidence="1" id="KW-0472">Membrane</keyword>
<reference evidence="2 3" key="1">
    <citation type="submission" date="2023-11" db="EMBL/GenBank/DDBJ databases">
        <title>MicrobeMod: A computational toolkit for identifying prokaryotic methylation and restriction-modification with nanopore sequencing.</title>
        <authorList>
            <person name="Crits-Christoph A."/>
            <person name="Kang S.C."/>
            <person name="Lee H."/>
            <person name="Ostrov N."/>
        </authorList>
    </citation>
    <scope>NUCLEOTIDE SEQUENCE [LARGE SCALE GENOMIC DNA]</scope>
    <source>
        <strain evidence="2 3">DSMZ 16071</strain>
    </source>
</reference>
<evidence type="ECO:0000313" key="3">
    <source>
        <dbReference type="Proteomes" id="UP001324185"/>
    </source>
</evidence>
<dbReference type="RefSeq" id="WP_228127094.1">
    <property type="nucleotide sequence ID" value="NZ_CP140158.1"/>
</dbReference>
<protein>
    <submittedName>
        <fullName evidence="2">DoxX-like family protein</fullName>
    </submittedName>
</protein>
<dbReference type="InterPro" id="IPR025695">
    <property type="entry name" value="DoxX-like"/>
</dbReference>
<name>A0ABZ0X3V6_9GAMM</name>
<keyword evidence="3" id="KW-1185">Reference proteome</keyword>
<feature type="transmembrane region" description="Helical" evidence="1">
    <location>
        <begin position="74"/>
        <end position="92"/>
    </location>
</feature>
<feature type="transmembrane region" description="Helical" evidence="1">
    <location>
        <begin position="50"/>
        <end position="67"/>
    </location>
</feature>
<evidence type="ECO:0000313" key="2">
    <source>
        <dbReference type="EMBL" id="WQG85180.1"/>
    </source>
</evidence>
<proteinExistence type="predicted"/>
<organism evidence="2 3">
    <name type="scientific">Kangiella aquimarina</name>
    <dbReference type="NCBI Taxonomy" id="261965"/>
    <lineage>
        <taxon>Bacteria</taxon>
        <taxon>Pseudomonadati</taxon>
        <taxon>Pseudomonadota</taxon>
        <taxon>Gammaproteobacteria</taxon>
        <taxon>Kangiellales</taxon>
        <taxon>Kangiellaceae</taxon>
        <taxon>Kangiella</taxon>
    </lineage>
</organism>
<dbReference type="EMBL" id="CP140158">
    <property type="protein sequence ID" value="WQG85180.1"/>
    <property type="molecule type" value="Genomic_DNA"/>
</dbReference>
<keyword evidence="1" id="KW-1133">Transmembrane helix</keyword>
<feature type="transmembrane region" description="Helical" evidence="1">
    <location>
        <begin position="12"/>
        <end position="30"/>
    </location>
</feature>
<sequence>MNDHTLLTLARYSLALLWIFTGLTSTFFDYQTGYELLINFGFNEPITRALIYSGAILDIGLGLWILSNKKMKQCYVIQIMVIVSYTILLTIIEPSYWLHPFGPVSKNIPIIMLILILYNLPNDSSTRKAI</sequence>
<dbReference type="Pfam" id="PF13781">
    <property type="entry name" value="DoxX_3"/>
    <property type="match status" value="1"/>
</dbReference>
<keyword evidence="1" id="KW-0812">Transmembrane</keyword>
<gene>
    <name evidence="2" type="ORF">SR900_11980</name>
</gene>
<accession>A0ABZ0X3V6</accession>
<dbReference type="Proteomes" id="UP001324185">
    <property type="component" value="Chromosome"/>
</dbReference>